<dbReference type="InterPro" id="IPR006330">
    <property type="entry name" value="Ado/ade_deaminase"/>
</dbReference>
<dbReference type="InterPro" id="IPR032466">
    <property type="entry name" value="Metal_Hydrolase"/>
</dbReference>
<dbReference type="Pfam" id="PF00962">
    <property type="entry name" value="A_deaminase"/>
    <property type="match status" value="1"/>
</dbReference>
<comment type="cofactor">
    <cofactor evidence="1">
        <name>Zn(2+)</name>
        <dbReference type="ChEBI" id="CHEBI:29105"/>
    </cofactor>
</comment>
<name>A0AA37SYZ0_9ALTE</name>
<evidence type="ECO:0000256" key="4">
    <source>
        <dbReference type="SAM" id="SignalP"/>
    </source>
</evidence>
<evidence type="ECO:0000259" key="5">
    <source>
        <dbReference type="Pfam" id="PF00962"/>
    </source>
</evidence>
<dbReference type="GO" id="GO:0004000">
    <property type="term" value="F:adenosine deaminase activity"/>
    <property type="evidence" value="ECO:0007669"/>
    <property type="project" value="TreeGrafter"/>
</dbReference>
<dbReference type="PANTHER" id="PTHR11409">
    <property type="entry name" value="ADENOSINE DEAMINASE"/>
    <property type="match status" value="1"/>
</dbReference>
<keyword evidence="7" id="KW-1185">Reference proteome</keyword>
<keyword evidence="3" id="KW-0378">Hydrolase</keyword>
<reference evidence="6" key="1">
    <citation type="journal article" date="2014" name="Int. J. Syst. Evol. Microbiol.">
        <title>Complete genome sequence of Corynebacterium casei LMG S-19264T (=DSM 44701T), isolated from a smear-ripened cheese.</title>
        <authorList>
            <consortium name="US DOE Joint Genome Institute (JGI-PGF)"/>
            <person name="Walter F."/>
            <person name="Albersmeier A."/>
            <person name="Kalinowski J."/>
            <person name="Ruckert C."/>
        </authorList>
    </citation>
    <scope>NUCLEOTIDE SEQUENCE</scope>
    <source>
        <strain evidence="6">NBRC 110023</strain>
    </source>
</reference>
<accession>A0AA37SYZ0</accession>
<dbReference type="GO" id="GO:0046872">
    <property type="term" value="F:metal ion binding"/>
    <property type="evidence" value="ECO:0007669"/>
    <property type="project" value="UniProtKB-KW"/>
</dbReference>
<protein>
    <recommendedName>
        <fullName evidence="5">Adenosine deaminase domain-containing protein</fullName>
    </recommendedName>
</protein>
<evidence type="ECO:0000256" key="1">
    <source>
        <dbReference type="ARBA" id="ARBA00001947"/>
    </source>
</evidence>
<evidence type="ECO:0000313" key="6">
    <source>
        <dbReference type="EMBL" id="GLR69128.1"/>
    </source>
</evidence>
<dbReference type="GO" id="GO:0006154">
    <property type="term" value="P:adenosine catabolic process"/>
    <property type="evidence" value="ECO:0007669"/>
    <property type="project" value="TreeGrafter"/>
</dbReference>
<feature type="chain" id="PRO_5041371549" description="Adenosine deaminase domain-containing protein" evidence="4">
    <location>
        <begin position="21"/>
        <end position="475"/>
    </location>
</feature>
<feature type="signal peptide" evidence="4">
    <location>
        <begin position="1"/>
        <end position="20"/>
    </location>
</feature>
<dbReference type="GO" id="GO:0046103">
    <property type="term" value="P:inosine biosynthetic process"/>
    <property type="evidence" value="ECO:0007669"/>
    <property type="project" value="TreeGrafter"/>
</dbReference>
<dbReference type="SUPFAM" id="SSF51556">
    <property type="entry name" value="Metallo-dependent hydrolases"/>
    <property type="match status" value="1"/>
</dbReference>
<comment type="caution">
    <text evidence="6">The sequence shown here is derived from an EMBL/GenBank/DDBJ whole genome shotgun (WGS) entry which is preliminary data.</text>
</comment>
<evidence type="ECO:0000256" key="2">
    <source>
        <dbReference type="ARBA" id="ARBA00022723"/>
    </source>
</evidence>
<evidence type="ECO:0000313" key="7">
    <source>
        <dbReference type="Proteomes" id="UP001156601"/>
    </source>
</evidence>
<gene>
    <name evidence="6" type="ORF">GCM10007852_00360</name>
</gene>
<proteinExistence type="predicted"/>
<keyword evidence="2" id="KW-0479">Metal-binding</keyword>
<sequence length="475" mass="54583">MLQRAFFCSLLLLISHVTVATEHWFDTFKRNASPDEMYRFLYALPKAGDLHNHLSGAGISEWWFELAIDESKNGGYRYYTKVSINNCGYGANQFGFSPYLLLFVNKQESSYLKLNECQRSEYKLLTELTPNEKSAWLESIRLDKQHEGRNEFFETHWQRLNDLSSNPYIIAEIMVKNMQAFGDEGLSYIEFQHGVFNYINPKGDKIAPNEVANIIRSRLAQDDATRTGVVVKMQASILRFMKNAESTMEAAYHFVNDNRDLYVGVNMVGREDNDKGHPKRFLPVLRKLRRKFAMNLAFHAGEVDEPNSHVKDTLLLGAKRIGHGLNLISDPDTLLLMRNSDYLVEVNLVSNYLLEYVDTYAQHPFPEYLRIGIPVALSTDDRGMWDSTMTDEYYIAVSEFNLSWSEIVSIGRNSILHSFADQQLKNILLTNFNAKIASFEKDASNDVGAILRNSQVSTFQFACKKFKICDYVVYK</sequence>
<dbReference type="RefSeq" id="WP_284215454.1">
    <property type="nucleotide sequence ID" value="NZ_BSOT01000001.1"/>
</dbReference>
<feature type="domain" description="Adenosine deaminase" evidence="5">
    <location>
        <begin position="137"/>
        <end position="431"/>
    </location>
</feature>
<dbReference type="Gene3D" id="3.20.20.140">
    <property type="entry name" value="Metal-dependent hydrolases"/>
    <property type="match status" value="1"/>
</dbReference>
<evidence type="ECO:0000256" key="3">
    <source>
        <dbReference type="ARBA" id="ARBA00022801"/>
    </source>
</evidence>
<dbReference type="Proteomes" id="UP001156601">
    <property type="component" value="Unassembled WGS sequence"/>
</dbReference>
<dbReference type="EMBL" id="BSOT01000001">
    <property type="protein sequence ID" value="GLR69128.1"/>
    <property type="molecule type" value="Genomic_DNA"/>
</dbReference>
<keyword evidence="4" id="KW-0732">Signal</keyword>
<organism evidence="6 7">
    <name type="scientific">Agaribacter marinus</name>
    <dbReference type="NCBI Taxonomy" id="1431249"/>
    <lineage>
        <taxon>Bacteria</taxon>
        <taxon>Pseudomonadati</taxon>
        <taxon>Pseudomonadota</taxon>
        <taxon>Gammaproteobacteria</taxon>
        <taxon>Alteromonadales</taxon>
        <taxon>Alteromonadaceae</taxon>
        <taxon>Agaribacter</taxon>
    </lineage>
</organism>
<dbReference type="AlphaFoldDB" id="A0AA37SYZ0"/>
<reference evidence="6" key="2">
    <citation type="submission" date="2023-01" db="EMBL/GenBank/DDBJ databases">
        <title>Draft genome sequence of Agaribacter marinus strain NBRC 110023.</title>
        <authorList>
            <person name="Sun Q."/>
            <person name="Mori K."/>
        </authorList>
    </citation>
    <scope>NUCLEOTIDE SEQUENCE</scope>
    <source>
        <strain evidence="6">NBRC 110023</strain>
    </source>
</reference>
<dbReference type="PANTHER" id="PTHR11409:SF39">
    <property type="entry name" value="ADENOSINE DEAMINASE 2"/>
    <property type="match status" value="1"/>
</dbReference>
<dbReference type="InterPro" id="IPR001365">
    <property type="entry name" value="A_deaminase_dom"/>
</dbReference>